<protein>
    <recommendedName>
        <fullName evidence="5">Lipoprotein</fullName>
    </recommendedName>
</protein>
<sequence>MHIPTKPFLLAALAALSLAACGGGDDKAALSRAERARPATSVTTMQVSMRQPPGAAVSIGPDGTLKIDDVVLPQPPEKRQQLQNYFGQLQMRRQQALPQLQASGGMPVTIAPDAQLKPLQERLMADFPELRPYQDSLETIRLEAR</sequence>
<organism evidence="3 4">
    <name type="scientific">Pseudoxanthomonas spadix (strain BD-a59)</name>
    <dbReference type="NCBI Taxonomy" id="1045855"/>
    <lineage>
        <taxon>Bacteria</taxon>
        <taxon>Pseudomonadati</taxon>
        <taxon>Pseudomonadota</taxon>
        <taxon>Gammaproteobacteria</taxon>
        <taxon>Lysobacterales</taxon>
        <taxon>Lysobacteraceae</taxon>
        <taxon>Pseudoxanthomonas</taxon>
    </lineage>
</organism>
<dbReference type="RefSeq" id="WP_014160428.1">
    <property type="nucleotide sequence ID" value="NC_016147.2"/>
</dbReference>
<feature type="signal peptide" evidence="2">
    <location>
        <begin position="1"/>
        <end position="19"/>
    </location>
</feature>
<dbReference type="AlphaFoldDB" id="G7UUG1"/>
<gene>
    <name evidence="3" type="ordered locus">DSC_08005</name>
</gene>
<dbReference type="EMBL" id="CP003093">
    <property type="protein sequence ID" value="AER56252.1"/>
    <property type="molecule type" value="Genomic_DNA"/>
</dbReference>
<feature type="compositionally biased region" description="Polar residues" evidence="1">
    <location>
        <begin position="40"/>
        <end position="49"/>
    </location>
</feature>
<keyword evidence="2" id="KW-0732">Signal</keyword>
<reference evidence="3 4" key="1">
    <citation type="journal article" date="2012" name="J. Bacteriol.">
        <title>Complete Genome Sequence of the BTEX-Degrading Bacterium Pseudoxanthomonas spadix BD-a59.</title>
        <authorList>
            <person name="Lee S.H."/>
            <person name="Jin H.M."/>
            <person name="Lee H.J."/>
            <person name="Kim J.M."/>
            <person name="Jeon C.O."/>
        </authorList>
    </citation>
    <scope>NUCLEOTIDE SEQUENCE [LARGE SCALE GENOMIC DNA]</scope>
    <source>
        <strain evidence="3 4">BD-a59</strain>
    </source>
</reference>
<dbReference type="HOGENOM" id="CLU_132143_0_0_6"/>
<keyword evidence="4" id="KW-1185">Reference proteome</keyword>
<feature type="chain" id="PRO_5003504365" description="Lipoprotein" evidence="2">
    <location>
        <begin position="20"/>
        <end position="145"/>
    </location>
</feature>
<feature type="region of interest" description="Disordered" evidence="1">
    <location>
        <begin position="34"/>
        <end position="60"/>
    </location>
</feature>
<dbReference type="PROSITE" id="PS51257">
    <property type="entry name" value="PROKAR_LIPOPROTEIN"/>
    <property type="match status" value="1"/>
</dbReference>
<evidence type="ECO:0000256" key="2">
    <source>
        <dbReference type="SAM" id="SignalP"/>
    </source>
</evidence>
<evidence type="ECO:0000256" key="1">
    <source>
        <dbReference type="SAM" id="MobiDB-lite"/>
    </source>
</evidence>
<dbReference type="Proteomes" id="UP000005870">
    <property type="component" value="Chromosome"/>
</dbReference>
<accession>G7UUG1</accession>
<proteinExistence type="predicted"/>
<evidence type="ECO:0008006" key="5">
    <source>
        <dbReference type="Google" id="ProtNLM"/>
    </source>
</evidence>
<dbReference type="OrthoDB" id="6052331at2"/>
<evidence type="ECO:0000313" key="4">
    <source>
        <dbReference type="Proteomes" id="UP000005870"/>
    </source>
</evidence>
<name>G7UUG1_PSEUP</name>
<dbReference type="KEGG" id="psd:DSC_08005"/>
<dbReference type="STRING" id="1045855.DSC_08005"/>
<evidence type="ECO:0000313" key="3">
    <source>
        <dbReference type="EMBL" id="AER56252.1"/>
    </source>
</evidence>
<dbReference type="eggNOG" id="ENOG50301UM">
    <property type="taxonomic scope" value="Bacteria"/>
</dbReference>